<name>A0A815FZJ4_ADIRI</name>
<evidence type="ECO:0000256" key="1">
    <source>
        <dbReference type="SAM" id="MobiDB-lite"/>
    </source>
</evidence>
<dbReference type="AlphaFoldDB" id="A0A815FZJ4"/>
<sequence length="387" mass="44799">MYTNTSAQSLDELNRQKQQAEMIRQYLQVTNVNSINPVPIKHPTPVVESCPVTSVAIIPSLGSLNLAELRIDLKMAEERVERLREELEEMKRKRHDSLVRTPPPPYIPPSIKQTSSESVNHNRTTPPPPFVQELTSSSQQQQQQQQQSPRSIVPNMIPSPILFSPRNSFNHFTPISDASKDHCQRQFLLTMRQHREQLVVHLDSLKQALNSLERLATLEPTRTELHLANMKLDKIQQRSRQLRALKSNRSNQHSPFIECRIRQLEHDLVYMLSEHQKDVQAKLELNEQRSLLLLKIMQVQDELSSVDQQIQQLSQNNNNNSSSKDMQRINLSSSSDEMYTQQQPPPQYPLRFVNATNNLHEQSVSFRDRTDNNPLSRISNIYSHQSH</sequence>
<evidence type="ECO:0000313" key="2">
    <source>
        <dbReference type="EMBL" id="CAF1331959.1"/>
    </source>
</evidence>
<keyword evidence="3" id="KW-1185">Reference proteome</keyword>
<feature type="region of interest" description="Disordered" evidence="1">
    <location>
        <begin position="90"/>
        <end position="158"/>
    </location>
</feature>
<evidence type="ECO:0000313" key="3">
    <source>
        <dbReference type="Proteomes" id="UP000663828"/>
    </source>
</evidence>
<proteinExistence type="predicted"/>
<organism evidence="2 3">
    <name type="scientific">Adineta ricciae</name>
    <name type="common">Rotifer</name>
    <dbReference type="NCBI Taxonomy" id="249248"/>
    <lineage>
        <taxon>Eukaryota</taxon>
        <taxon>Metazoa</taxon>
        <taxon>Spiralia</taxon>
        <taxon>Gnathifera</taxon>
        <taxon>Rotifera</taxon>
        <taxon>Eurotatoria</taxon>
        <taxon>Bdelloidea</taxon>
        <taxon>Adinetida</taxon>
        <taxon>Adinetidae</taxon>
        <taxon>Adineta</taxon>
    </lineage>
</organism>
<gene>
    <name evidence="2" type="ORF">XAT740_LOCUS30479</name>
</gene>
<dbReference type="Proteomes" id="UP000663828">
    <property type="component" value="Unassembled WGS sequence"/>
</dbReference>
<feature type="compositionally biased region" description="Low complexity" evidence="1">
    <location>
        <begin position="136"/>
        <end position="148"/>
    </location>
</feature>
<comment type="caution">
    <text evidence="2">The sequence shown here is derived from an EMBL/GenBank/DDBJ whole genome shotgun (WGS) entry which is preliminary data.</text>
</comment>
<accession>A0A815FZJ4</accession>
<reference evidence="2" key="1">
    <citation type="submission" date="2021-02" db="EMBL/GenBank/DDBJ databases">
        <authorList>
            <person name="Nowell W R."/>
        </authorList>
    </citation>
    <scope>NUCLEOTIDE SEQUENCE</scope>
</reference>
<feature type="region of interest" description="Disordered" evidence="1">
    <location>
        <begin position="363"/>
        <end position="387"/>
    </location>
</feature>
<protein>
    <submittedName>
        <fullName evidence="2">Uncharacterized protein</fullName>
    </submittedName>
</protein>
<dbReference type="EMBL" id="CAJNOR010002722">
    <property type="protein sequence ID" value="CAF1331959.1"/>
    <property type="molecule type" value="Genomic_DNA"/>
</dbReference>
<feature type="compositionally biased region" description="Polar residues" evidence="1">
    <location>
        <begin position="111"/>
        <end position="124"/>
    </location>
</feature>
<feature type="compositionally biased region" description="Polar residues" evidence="1">
    <location>
        <begin position="372"/>
        <end position="387"/>
    </location>
</feature>